<protein>
    <submittedName>
        <fullName evidence="2">Uncharacterized protein</fullName>
    </submittedName>
</protein>
<organism evidence="2 3">
    <name type="scientific">Peribacillus faecalis</name>
    <dbReference type="NCBI Taxonomy" id="2772559"/>
    <lineage>
        <taxon>Bacteria</taxon>
        <taxon>Bacillati</taxon>
        <taxon>Bacillota</taxon>
        <taxon>Bacilli</taxon>
        <taxon>Bacillales</taxon>
        <taxon>Bacillaceae</taxon>
        <taxon>Peribacillus</taxon>
    </lineage>
</organism>
<keyword evidence="1" id="KW-0472">Membrane</keyword>
<proteinExistence type="predicted"/>
<evidence type="ECO:0000313" key="2">
    <source>
        <dbReference type="EMBL" id="MBD3107472.1"/>
    </source>
</evidence>
<dbReference type="Proteomes" id="UP000602076">
    <property type="component" value="Unassembled WGS sequence"/>
</dbReference>
<feature type="transmembrane region" description="Helical" evidence="1">
    <location>
        <begin position="67"/>
        <end position="89"/>
    </location>
</feature>
<keyword evidence="1" id="KW-0812">Transmembrane</keyword>
<dbReference type="RefSeq" id="WP_190997021.1">
    <property type="nucleotide sequence ID" value="NZ_JACXSI010000007.1"/>
</dbReference>
<name>A0A927CVE9_9BACI</name>
<reference evidence="2" key="1">
    <citation type="submission" date="2020-09" db="EMBL/GenBank/DDBJ databases">
        <title>Bacillus faecalis sp. nov., a moderately halophilic bacterium isolated from cow faeces.</title>
        <authorList>
            <person name="Jiang L."/>
            <person name="Lee J."/>
        </authorList>
    </citation>
    <scope>NUCLEOTIDE SEQUENCE</scope>
    <source>
        <strain evidence="2">AGMB 02131</strain>
    </source>
</reference>
<keyword evidence="3" id="KW-1185">Reference proteome</keyword>
<feature type="transmembrane region" description="Helical" evidence="1">
    <location>
        <begin position="35"/>
        <end position="55"/>
    </location>
</feature>
<dbReference type="EMBL" id="JACXSI010000007">
    <property type="protein sequence ID" value="MBD3107472.1"/>
    <property type="molecule type" value="Genomic_DNA"/>
</dbReference>
<comment type="caution">
    <text evidence="2">The sequence shown here is derived from an EMBL/GenBank/DDBJ whole genome shotgun (WGS) entry which is preliminary data.</text>
</comment>
<keyword evidence="1" id="KW-1133">Transmembrane helix</keyword>
<feature type="transmembrane region" description="Helical" evidence="1">
    <location>
        <begin position="6"/>
        <end position="23"/>
    </location>
</feature>
<evidence type="ECO:0000256" key="1">
    <source>
        <dbReference type="SAM" id="Phobius"/>
    </source>
</evidence>
<accession>A0A927CVE9</accession>
<dbReference type="AlphaFoldDB" id="A0A927CVE9"/>
<gene>
    <name evidence="2" type="ORF">IEO70_03765</name>
</gene>
<evidence type="ECO:0000313" key="3">
    <source>
        <dbReference type="Proteomes" id="UP000602076"/>
    </source>
</evidence>
<sequence>MSVLSIVLLILTLLVVGLRFYMHRHRFAELSKGEWLKYILGFVLSVAVATAVILGGKVVLQLYLSGWLYSVLSIVLIIFGIVIGSLIFLKFIPNPLKSFYE</sequence>